<dbReference type="AlphaFoldDB" id="A0AAV4VAJ0"/>
<comment type="caution">
    <text evidence="1">The sequence shown here is derived from an EMBL/GenBank/DDBJ whole genome shotgun (WGS) entry which is preliminary data.</text>
</comment>
<dbReference type="Proteomes" id="UP001054837">
    <property type="component" value="Unassembled WGS sequence"/>
</dbReference>
<reference evidence="1 2" key="1">
    <citation type="submission" date="2021-06" db="EMBL/GenBank/DDBJ databases">
        <title>Caerostris darwini draft genome.</title>
        <authorList>
            <person name="Kono N."/>
            <person name="Arakawa K."/>
        </authorList>
    </citation>
    <scope>NUCLEOTIDE SEQUENCE [LARGE SCALE GENOMIC DNA]</scope>
</reference>
<name>A0AAV4VAJ0_9ARAC</name>
<dbReference type="EMBL" id="BPLQ01012715">
    <property type="protein sequence ID" value="GIY67262.1"/>
    <property type="molecule type" value="Genomic_DNA"/>
</dbReference>
<proteinExistence type="predicted"/>
<accession>A0AAV4VAJ0</accession>
<evidence type="ECO:0000313" key="2">
    <source>
        <dbReference type="Proteomes" id="UP001054837"/>
    </source>
</evidence>
<organism evidence="1 2">
    <name type="scientific">Caerostris darwini</name>
    <dbReference type="NCBI Taxonomy" id="1538125"/>
    <lineage>
        <taxon>Eukaryota</taxon>
        <taxon>Metazoa</taxon>
        <taxon>Ecdysozoa</taxon>
        <taxon>Arthropoda</taxon>
        <taxon>Chelicerata</taxon>
        <taxon>Arachnida</taxon>
        <taxon>Araneae</taxon>
        <taxon>Araneomorphae</taxon>
        <taxon>Entelegynae</taxon>
        <taxon>Araneoidea</taxon>
        <taxon>Araneidae</taxon>
        <taxon>Caerostris</taxon>
    </lineage>
</organism>
<protein>
    <submittedName>
        <fullName evidence="1">Uncharacterized protein</fullName>
    </submittedName>
</protein>
<evidence type="ECO:0000313" key="1">
    <source>
        <dbReference type="EMBL" id="GIY67262.1"/>
    </source>
</evidence>
<sequence>MKADDHRYLHLLMAMEKSVVKVVAIDFQREETVMSPTDVHAKTTGRVSIHTDSTADKKLRLINMGS</sequence>
<keyword evidence="2" id="KW-1185">Reference proteome</keyword>
<gene>
    <name evidence="1" type="ORF">CDAR_423611</name>
</gene>